<sequence>MRTRAAKRYQRRFFLTMVAYVAVLFASVTAINQYEPTGLPLVILSVLPALPVIACLVVMGFYLIEETDEFVRQRIVSAMMFGTGVVLSIATVLGFLQYGKVIGNVDVFWAFPIWCMSWGFAQCWLTWRDSRAGGNA</sequence>
<feature type="transmembrane region" description="Helical" evidence="1">
    <location>
        <begin position="108"/>
        <end position="127"/>
    </location>
</feature>
<organism evidence="2 3">
    <name type="scientific">Stakelama tenebrarum</name>
    <dbReference type="NCBI Taxonomy" id="2711215"/>
    <lineage>
        <taxon>Bacteria</taxon>
        <taxon>Pseudomonadati</taxon>
        <taxon>Pseudomonadota</taxon>
        <taxon>Alphaproteobacteria</taxon>
        <taxon>Sphingomonadales</taxon>
        <taxon>Sphingomonadaceae</taxon>
        <taxon>Stakelama</taxon>
    </lineage>
</organism>
<reference evidence="2 3" key="1">
    <citation type="submission" date="2020-02" db="EMBL/GenBank/DDBJ databases">
        <authorList>
            <person name="Zheng R.K."/>
            <person name="Sun C.M."/>
        </authorList>
    </citation>
    <scope>NUCLEOTIDE SEQUENCE [LARGE SCALE GENOMIC DNA]</scope>
    <source>
        <strain evidence="3">zrk23</strain>
    </source>
</reference>
<proteinExistence type="predicted"/>
<keyword evidence="3" id="KW-1185">Reference proteome</keyword>
<dbReference type="RefSeq" id="WP_165326433.1">
    <property type="nucleotide sequence ID" value="NZ_CP049109.1"/>
</dbReference>
<feature type="transmembrane region" description="Helical" evidence="1">
    <location>
        <begin position="12"/>
        <end position="32"/>
    </location>
</feature>
<evidence type="ECO:0000256" key="1">
    <source>
        <dbReference type="SAM" id="Phobius"/>
    </source>
</evidence>
<feature type="transmembrane region" description="Helical" evidence="1">
    <location>
        <begin position="75"/>
        <end position="96"/>
    </location>
</feature>
<dbReference type="Proteomes" id="UP000501568">
    <property type="component" value="Chromosome"/>
</dbReference>
<gene>
    <name evidence="2" type="ORF">G5C33_06270</name>
</gene>
<protein>
    <submittedName>
        <fullName evidence="2">Uncharacterized protein</fullName>
    </submittedName>
</protein>
<dbReference type="AlphaFoldDB" id="A0A6G6Y3C7"/>
<name>A0A6G6Y3C7_9SPHN</name>
<keyword evidence="1" id="KW-0812">Transmembrane</keyword>
<feature type="transmembrane region" description="Helical" evidence="1">
    <location>
        <begin position="38"/>
        <end position="63"/>
    </location>
</feature>
<evidence type="ECO:0000313" key="3">
    <source>
        <dbReference type="Proteomes" id="UP000501568"/>
    </source>
</evidence>
<keyword evidence="1" id="KW-0472">Membrane</keyword>
<accession>A0A6G6Y3C7</accession>
<dbReference type="KEGG" id="spzr:G5C33_06270"/>
<keyword evidence="1" id="KW-1133">Transmembrane helix</keyword>
<dbReference type="EMBL" id="CP049109">
    <property type="protein sequence ID" value="QIG79432.1"/>
    <property type="molecule type" value="Genomic_DNA"/>
</dbReference>
<evidence type="ECO:0000313" key="2">
    <source>
        <dbReference type="EMBL" id="QIG79432.1"/>
    </source>
</evidence>